<dbReference type="VEuPathDB" id="FungiDB:RhiirFUN_004934"/>
<comment type="caution">
    <text evidence="1">The sequence shown here is derived from an EMBL/GenBank/DDBJ whole genome shotgun (WGS) entry which is preliminary data.</text>
</comment>
<dbReference type="Proteomes" id="UP000684084">
    <property type="component" value="Unassembled WGS sequence"/>
</dbReference>
<dbReference type="AlphaFoldDB" id="A0A915YRI4"/>
<proteinExistence type="predicted"/>
<dbReference type="OrthoDB" id="2382948at2759"/>
<organism evidence="1 2">
    <name type="scientific">Rhizophagus irregularis</name>
    <dbReference type="NCBI Taxonomy" id="588596"/>
    <lineage>
        <taxon>Eukaryota</taxon>
        <taxon>Fungi</taxon>
        <taxon>Fungi incertae sedis</taxon>
        <taxon>Mucoromycota</taxon>
        <taxon>Glomeromycotina</taxon>
        <taxon>Glomeromycetes</taxon>
        <taxon>Glomerales</taxon>
        <taxon>Glomeraceae</taxon>
        <taxon>Rhizophagus</taxon>
    </lineage>
</organism>
<evidence type="ECO:0000313" key="2">
    <source>
        <dbReference type="Proteomes" id="UP000684084"/>
    </source>
</evidence>
<reference evidence="1" key="1">
    <citation type="submission" date="2020-05" db="EMBL/GenBank/DDBJ databases">
        <authorList>
            <person name="Rincon C."/>
            <person name="Sanders R I."/>
            <person name="Robbins C."/>
            <person name="Chaturvedi A."/>
        </authorList>
    </citation>
    <scope>NUCLEOTIDE SEQUENCE</scope>
    <source>
        <strain evidence="1">CHB12</strain>
    </source>
</reference>
<gene>
    <name evidence="1" type="ORF">CHRIB12_LOCUS2059</name>
</gene>
<accession>A0A915YRI4</accession>
<name>A0A915YRI4_9GLOM</name>
<dbReference type="EMBL" id="CAGKOT010000003">
    <property type="protein sequence ID" value="CAB5319091.1"/>
    <property type="molecule type" value="Genomic_DNA"/>
</dbReference>
<protein>
    <submittedName>
        <fullName evidence="1">Uncharacterized protein</fullName>
    </submittedName>
</protein>
<sequence length="320" mass="36636">MSSLLGLAVRFSRPVPHIFRPTVFFSSTARLFNKSLMMRNLVQEMLKDKGLPIINTTSSFFTREDVEALKVSFQPVTSSSLIISPDDVSNDFPEQYVQPDINQEKLDIQNFDIRKFDGIYDNDVRTFILKLHWVVKNATVITGTNETYTDTLVDDLLRIVGLNTFPLVIRNHQVCRLFIGGYPYMFANPEYSIKMIDTSMIAVEDKHLENISFLKGFGEWQIVAEILAFGDENMRRVQARDQTVYVVRIISKYVTFYKAMIPAPYFAELGDGLPQKESVVILRWPGESMPEAGLNIAEPDGRREVLEVLTRIRQHLLNGN</sequence>
<evidence type="ECO:0000313" key="1">
    <source>
        <dbReference type="EMBL" id="CAB5319091.1"/>
    </source>
</evidence>